<dbReference type="RefSeq" id="WP_311950626.1">
    <property type="nucleotide sequence ID" value="NZ_JAVLVU010000001.1"/>
</dbReference>
<keyword evidence="1" id="KW-0812">Transmembrane</keyword>
<keyword evidence="1" id="KW-1133">Transmembrane helix</keyword>
<gene>
    <name evidence="2" type="ORF">QE417_002622</name>
</gene>
<accession>A0ABU3GY01</accession>
<name>A0ABU3GY01_9SPHI</name>
<evidence type="ECO:0000313" key="3">
    <source>
        <dbReference type="Proteomes" id="UP001258315"/>
    </source>
</evidence>
<evidence type="ECO:0000313" key="2">
    <source>
        <dbReference type="EMBL" id="MDT3403550.1"/>
    </source>
</evidence>
<comment type="caution">
    <text evidence="2">The sequence shown here is derived from an EMBL/GenBank/DDBJ whole genome shotgun (WGS) entry which is preliminary data.</text>
</comment>
<keyword evidence="1" id="KW-0472">Membrane</keyword>
<keyword evidence="3" id="KW-1185">Reference proteome</keyword>
<dbReference type="Proteomes" id="UP001258315">
    <property type="component" value="Unassembled WGS sequence"/>
</dbReference>
<feature type="transmembrane region" description="Helical" evidence="1">
    <location>
        <begin position="121"/>
        <end position="140"/>
    </location>
</feature>
<evidence type="ECO:0000256" key="1">
    <source>
        <dbReference type="SAM" id="Phobius"/>
    </source>
</evidence>
<organism evidence="2 3">
    <name type="scientific">Mucilaginibacter terrae</name>
    <dbReference type="NCBI Taxonomy" id="1955052"/>
    <lineage>
        <taxon>Bacteria</taxon>
        <taxon>Pseudomonadati</taxon>
        <taxon>Bacteroidota</taxon>
        <taxon>Sphingobacteriia</taxon>
        <taxon>Sphingobacteriales</taxon>
        <taxon>Sphingobacteriaceae</taxon>
        <taxon>Mucilaginibacter</taxon>
    </lineage>
</organism>
<sequence>MNSELVKKFIKDHRGQNIILKDNSTEDFKQMVLYCYDQNYIRYNGENHYLVSETGLNFLVGKSDKSGSTYNTNHVGHIIHGGVTHSDLSIKDTLNFSSNPPTNTQNKQNAIVSKLKSIWKWMWSNVWSIFIALLTAYIIYKLGWS</sequence>
<proteinExistence type="predicted"/>
<protein>
    <submittedName>
        <fullName evidence="2">Uncharacterized protein</fullName>
    </submittedName>
</protein>
<reference evidence="3" key="1">
    <citation type="submission" date="2023-07" db="EMBL/GenBank/DDBJ databases">
        <title>Functional and genomic diversity of the sorghum phyllosphere microbiome.</title>
        <authorList>
            <person name="Shade A."/>
        </authorList>
    </citation>
    <scope>NUCLEOTIDE SEQUENCE [LARGE SCALE GENOMIC DNA]</scope>
    <source>
        <strain evidence="3">SORGH_AS_0422</strain>
    </source>
</reference>
<dbReference type="EMBL" id="JAVLVU010000001">
    <property type="protein sequence ID" value="MDT3403550.1"/>
    <property type="molecule type" value="Genomic_DNA"/>
</dbReference>